<feature type="transmembrane region" description="Helical" evidence="1">
    <location>
        <begin position="206"/>
        <end position="225"/>
    </location>
</feature>
<organism evidence="2 3">
    <name type="scientific">Ornithinicoccus hortensis</name>
    <dbReference type="NCBI Taxonomy" id="82346"/>
    <lineage>
        <taxon>Bacteria</taxon>
        <taxon>Bacillati</taxon>
        <taxon>Actinomycetota</taxon>
        <taxon>Actinomycetes</taxon>
        <taxon>Micrococcales</taxon>
        <taxon>Intrasporangiaceae</taxon>
        <taxon>Ornithinicoccus</taxon>
    </lineage>
</organism>
<feature type="transmembrane region" description="Helical" evidence="1">
    <location>
        <begin position="231"/>
        <end position="251"/>
    </location>
</feature>
<keyword evidence="3" id="KW-1185">Reference proteome</keyword>
<reference evidence="2 3" key="1">
    <citation type="submission" date="2019-06" db="EMBL/GenBank/DDBJ databases">
        <title>Sequencing the genomes of 1000 actinobacteria strains.</title>
        <authorList>
            <person name="Klenk H.-P."/>
        </authorList>
    </citation>
    <scope>NUCLEOTIDE SEQUENCE [LARGE SCALE GENOMIC DNA]</scope>
    <source>
        <strain evidence="2 3">DSM 12335</strain>
    </source>
</reference>
<gene>
    <name evidence="2" type="ORF">FB467_3595</name>
</gene>
<keyword evidence="1" id="KW-1133">Transmembrane helix</keyword>
<feature type="transmembrane region" description="Helical" evidence="1">
    <location>
        <begin position="174"/>
        <end position="194"/>
    </location>
</feature>
<name>A0A542YWD2_9MICO</name>
<feature type="transmembrane region" description="Helical" evidence="1">
    <location>
        <begin position="34"/>
        <end position="53"/>
    </location>
</feature>
<keyword evidence="1" id="KW-0472">Membrane</keyword>
<evidence type="ECO:0000313" key="3">
    <source>
        <dbReference type="Proteomes" id="UP000319516"/>
    </source>
</evidence>
<feature type="transmembrane region" description="Helical" evidence="1">
    <location>
        <begin position="65"/>
        <end position="84"/>
    </location>
</feature>
<feature type="transmembrane region" description="Helical" evidence="1">
    <location>
        <begin position="292"/>
        <end position="313"/>
    </location>
</feature>
<feature type="transmembrane region" description="Helical" evidence="1">
    <location>
        <begin position="104"/>
        <end position="128"/>
    </location>
</feature>
<dbReference type="EMBL" id="VFOP01000001">
    <property type="protein sequence ID" value="TQL52409.1"/>
    <property type="molecule type" value="Genomic_DNA"/>
</dbReference>
<feature type="transmembrane region" description="Helical" evidence="1">
    <location>
        <begin position="140"/>
        <end position="162"/>
    </location>
</feature>
<sequence>MNPLRLRILPVLGLYLLAPWMAEFSWGGLGLTDMVVGLLYPLYGCAALLVREVARRTGRGWPTMLLLAGAFGVLQAGVVDQSMFNPHYLDFDFTQPAHVPGLGISGIYALSFVVGHVVVSMAVPIALVETYAVRLGPRPWLGRVGLTVVALLYVLAAAANYVDVKENYGHGFQAAPAQTGFAVALVLVLVLLALTRRPGTQPVTGGTAPAPWLVALGAFLAYQFWLPHESWAGVAVAVVVLPVAALTLTRWSRRAGWGPWHRFAAAAGVALVGPITAFTSDPYEEVAASTELLNDAIATLIPLLLVAAGWWTLRATGPRVAHGAARSAVPSDG</sequence>
<dbReference type="Proteomes" id="UP000319516">
    <property type="component" value="Unassembled WGS sequence"/>
</dbReference>
<proteinExistence type="predicted"/>
<evidence type="ECO:0000256" key="1">
    <source>
        <dbReference type="SAM" id="Phobius"/>
    </source>
</evidence>
<feature type="transmembrane region" description="Helical" evidence="1">
    <location>
        <begin position="263"/>
        <end position="280"/>
    </location>
</feature>
<accession>A0A542YWD2</accession>
<dbReference type="RefSeq" id="WP_228393353.1">
    <property type="nucleotide sequence ID" value="NZ_BAAAIK010000001.1"/>
</dbReference>
<keyword evidence="1" id="KW-0812">Transmembrane</keyword>
<evidence type="ECO:0000313" key="2">
    <source>
        <dbReference type="EMBL" id="TQL52409.1"/>
    </source>
</evidence>
<comment type="caution">
    <text evidence="2">The sequence shown here is derived from an EMBL/GenBank/DDBJ whole genome shotgun (WGS) entry which is preliminary data.</text>
</comment>
<dbReference type="AlphaFoldDB" id="A0A542YWD2"/>
<protein>
    <submittedName>
        <fullName evidence="2">Uncharacterized protein</fullName>
    </submittedName>
</protein>